<dbReference type="Gene3D" id="3.40.1400.10">
    <property type="entry name" value="Sugar-phosphate isomerase, RpiB/LacA/LacB"/>
    <property type="match status" value="1"/>
</dbReference>
<dbReference type="STRING" id="1798512.A3A39_02200"/>
<proteinExistence type="inferred from homology"/>
<dbReference type="NCBIfam" id="NF004051">
    <property type="entry name" value="PRK05571.1"/>
    <property type="match status" value="1"/>
</dbReference>
<dbReference type="EMBL" id="MFLZ01000022">
    <property type="protein sequence ID" value="OGG79615.1"/>
    <property type="molecule type" value="Genomic_DNA"/>
</dbReference>
<keyword evidence="3" id="KW-0413">Isomerase</keyword>
<evidence type="ECO:0000313" key="4">
    <source>
        <dbReference type="Proteomes" id="UP000177372"/>
    </source>
</evidence>
<comment type="caution">
    <text evidence="3">The sequence shown here is derived from an EMBL/GenBank/DDBJ whole genome shotgun (WGS) entry which is preliminary data.</text>
</comment>
<dbReference type="InterPro" id="IPR003500">
    <property type="entry name" value="RpiB_LacA_LacB"/>
</dbReference>
<accession>A0A1F6F174</accession>
<dbReference type="AlphaFoldDB" id="A0A1F6F174"/>
<gene>
    <name evidence="3" type="ORF">A3A39_02200</name>
</gene>
<dbReference type="PANTHER" id="PTHR30345">
    <property type="entry name" value="RIBOSE-5-PHOSPHATE ISOMERASE B"/>
    <property type="match status" value="1"/>
</dbReference>
<dbReference type="Proteomes" id="UP000177372">
    <property type="component" value="Unassembled WGS sequence"/>
</dbReference>
<dbReference type="InterPro" id="IPR036569">
    <property type="entry name" value="RpiB_LacA_LacB_sf"/>
</dbReference>
<feature type="active site" description="Proton donor" evidence="2">
    <location>
        <position position="99"/>
    </location>
</feature>
<dbReference type="NCBIfam" id="TIGR00689">
    <property type="entry name" value="rpiB_lacA_lacB"/>
    <property type="match status" value="1"/>
</dbReference>
<dbReference type="GO" id="GO:0009052">
    <property type="term" value="P:pentose-phosphate shunt, non-oxidative branch"/>
    <property type="evidence" value="ECO:0007669"/>
    <property type="project" value="TreeGrafter"/>
</dbReference>
<dbReference type="PANTHER" id="PTHR30345:SF0">
    <property type="entry name" value="DNA DAMAGE-REPAIR_TOLERATION PROTEIN DRT102"/>
    <property type="match status" value="1"/>
</dbReference>
<evidence type="ECO:0000313" key="3">
    <source>
        <dbReference type="EMBL" id="OGG79615.1"/>
    </source>
</evidence>
<sequence length="149" mass="16158">MRVYLAADHGGFSLKEVLKTYLSTQSYDVVDEGAHALDPADDYPDFMYPAAQKVGADLDSRGIFLCRSGAGAAIVGNKVKGVRAVVARTKEEAKHAREHNDANVIALSSDVLTAEEAQDIVATFLETPFSGEERHLRRLKKILKIEGAA</sequence>
<protein>
    <submittedName>
        <fullName evidence="3">Ribose-5-phosphate isomerase</fullName>
    </submittedName>
</protein>
<dbReference type="Pfam" id="PF02502">
    <property type="entry name" value="LacAB_rpiB"/>
    <property type="match status" value="1"/>
</dbReference>
<evidence type="ECO:0000256" key="1">
    <source>
        <dbReference type="ARBA" id="ARBA00008754"/>
    </source>
</evidence>
<dbReference type="SUPFAM" id="SSF89623">
    <property type="entry name" value="Ribose/Galactose isomerase RpiB/AlsB"/>
    <property type="match status" value="1"/>
</dbReference>
<comment type="similarity">
    <text evidence="1">Belongs to the LacAB/RpiB family.</text>
</comment>
<reference evidence="3 4" key="1">
    <citation type="journal article" date="2016" name="Nat. Commun.">
        <title>Thousands of microbial genomes shed light on interconnected biogeochemical processes in an aquifer system.</title>
        <authorList>
            <person name="Anantharaman K."/>
            <person name="Brown C.T."/>
            <person name="Hug L.A."/>
            <person name="Sharon I."/>
            <person name="Castelle C.J."/>
            <person name="Probst A.J."/>
            <person name="Thomas B.C."/>
            <person name="Singh A."/>
            <person name="Wilkins M.J."/>
            <person name="Karaoz U."/>
            <person name="Brodie E.L."/>
            <person name="Williams K.H."/>
            <person name="Hubbard S.S."/>
            <person name="Banfield J.F."/>
        </authorList>
    </citation>
    <scope>NUCLEOTIDE SEQUENCE [LARGE SCALE GENOMIC DNA]</scope>
</reference>
<feature type="active site" description="Proton acceptor" evidence="2">
    <location>
        <position position="66"/>
    </location>
</feature>
<organism evidence="3 4">
    <name type="scientific">Candidatus Kaiserbacteria bacterium RIFCSPLOWO2_01_FULL_54_13</name>
    <dbReference type="NCBI Taxonomy" id="1798512"/>
    <lineage>
        <taxon>Bacteria</taxon>
        <taxon>Candidatus Kaiseribacteriota</taxon>
    </lineage>
</organism>
<name>A0A1F6F174_9BACT</name>
<evidence type="ECO:0000256" key="2">
    <source>
        <dbReference type="PIRSR" id="PIRSR005384-1"/>
    </source>
</evidence>
<dbReference type="PIRSF" id="PIRSF005384">
    <property type="entry name" value="RpiB_LacA_B"/>
    <property type="match status" value="1"/>
</dbReference>
<dbReference type="GO" id="GO:0019316">
    <property type="term" value="P:D-allose catabolic process"/>
    <property type="evidence" value="ECO:0007669"/>
    <property type="project" value="TreeGrafter"/>
</dbReference>
<dbReference type="GO" id="GO:0004751">
    <property type="term" value="F:ribose-5-phosphate isomerase activity"/>
    <property type="evidence" value="ECO:0007669"/>
    <property type="project" value="TreeGrafter"/>
</dbReference>